<evidence type="ECO:0000256" key="7">
    <source>
        <dbReference type="SAM" id="MobiDB-lite"/>
    </source>
</evidence>
<protein>
    <recommendedName>
        <fullName evidence="8">Zn(2)-C6 fungal-type domain-containing protein</fullName>
    </recommendedName>
</protein>
<keyword evidence="4" id="KW-0238">DNA-binding</keyword>
<comment type="subcellular location">
    <subcellularLocation>
        <location evidence="1">Nucleus</location>
    </subcellularLocation>
</comment>
<dbReference type="CDD" id="cd12148">
    <property type="entry name" value="fungal_TF_MHR"/>
    <property type="match status" value="1"/>
</dbReference>
<dbReference type="STRING" id="5098.A0A507R5B1"/>
<dbReference type="EMBL" id="VIFY01000005">
    <property type="protein sequence ID" value="TQB76914.1"/>
    <property type="molecule type" value="Genomic_DNA"/>
</dbReference>
<dbReference type="GO" id="GO:0006351">
    <property type="term" value="P:DNA-templated transcription"/>
    <property type="evidence" value="ECO:0007669"/>
    <property type="project" value="InterPro"/>
</dbReference>
<dbReference type="Proteomes" id="UP000319663">
    <property type="component" value="Unassembled WGS sequence"/>
</dbReference>
<dbReference type="InterPro" id="IPR007219">
    <property type="entry name" value="XnlR_reg_dom"/>
</dbReference>
<organism evidence="9 10">
    <name type="scientific">Monascus purpureus</name>
    <name type="common">Red mold</name>
    <name type="synonym">Monascus anka</name>
    <dbReference type="NCBI Taxonomy" id="5098"/>
    <lineage>
        <taxon>Eukaryota</taxon>
        <taxon>Fungi</taxon>
        <taxon>Dikarya</taxon>
        <taxon>Ascomycota</taxon>
        <taxon>Pezizomycotina</taxon>
        <taxon>Eurotiomycetes</taxon>
        <taxon>Eurotiomycetidae</taxon>
        <taxon>Eurotiales</taxon>
        <taxon>Aspergillaceae</taxon>
        <taxon>Monascus</taxon>
    </lineage>
</organism>
<dbReference type="GO" id="GO:0008270">
    <property type="term" value="F:zinc ion binding"/>
    <property type="evidence" value="ECO:0007669"/>
    <property type="project" value="InterPro"/>
</dbReference>
<sequence length="722" mass="81038">MADPPLGRQPVQLQQRPSTAPSVRLSCEMCRQRKVKCDKLTPCTNCQRLGTVCVPVQRPRLPRGRVRRAAESPSESGAALKDRVARIEQLLEELLRRNKGIDVSNHEPQCHDGIDQESGSEARRTVVGPPATNRNVGAQKPEMYLGSTFWEDLLHQTRNVQNATDRPSEGQRPPLGPTSDYGTALLGPVSPHSLPGSMASVPRVRELLCQVFLDRVDPVFKILHRPSLREFLQEGKPYLNYDPGHAAPGALACAVCYAAVCSLGNEDCRSMFGEKKEFVTAMCQRETEAALVTADVVTTNDLTVLQAYVLSLVSARLLNQGRRVWTMLSMALRVAQALSLHYTDPPFPVRPFERELRRRLYQAIGLLDVQASLDRASEPMMQAVWLEPHTPSNANDDDIRFDMEEPVQASDEFTDTTFTLILAKAQYALRSLNFSDFSEPGVKYMHLRQQVVRDFQQTASNLLCKCQPDAIDFHWFTWKSAECIHASLQLIALRPLQRNANFTPPQVKEPAGLLNLAANVVQKTHELSTDPRGHLWGWFESIFAPWHALAVAIAEICVCDDPLRMEKYFPIVEKGYDRFSSVVTDSQQRMLWGPMENIMSRARSKRHELLETVSIAAEKHAQLHFPTAATDLSQQPSFSGNDLQPQLSFPLIVGQESSGQEQMVSSMGFPEPCNWLDPWPTMWDEIDPGYGGIDNLQNSSWSNYEMFIEGIYESNEAMPILG</sequence>
<evidence type="ECO:0000256" key="4">
    <source>
        <dbReference type="ARBA" id="ARBA00023125"/>
    </source>
</evidence>
<dbReference type="AlphaFoldDB" id="A0A507R5B1"/>
<dbReference type="SMART" id="SM00066">
    <property type="entry name" value="GAL4"/>
    <property type="match status" value="1"/>
</dbReference>
<feature type="domain" description="Zn(2)-C6 fungal-type" evidence="8">
    <location>
        <begin position="26"/>
        <end position="54"/>
    </location>
</feature>
<name>A0A507R5B1_MONPU</name>
<evidence type="ECO:0000256" key="2">
    <source>
        <dbReference type="ARBA" id="ARBA00022723"/>
    </source>
</evidence>
<keyword evidence="10" id="KW-1185">Reference proteome</keyword>
<dbReference type="OrthoDB" id="435881at2759"/>
<dbReference type="Gene3D" id="4.10.240.10">
    <property type="entry name" value="Zn(2)-C6 fungal-type DNA-binding domain"/>
    <property type="match status" value="1"/>
</dbReference>
<feature type="region of interest" description="Disordered" evidence="7">
    <location>
        <begin position="161"/>
        <end position="189"/>
    </location>
</feature>
<accession>A0A507R5B1</accession>
<dbReference type="InterPro" id="IPR050613">
    <property type="entry name" value="Sec_Metabolite_Reg"/>
</dbReference>
<dbReference type="InterPro" id="IPR001138">
    <property type="entry name" value="Zn2Cys6_DnaBD"/>
</dbReference>
<reference evidence="9 10" key="1">
    <citation type="submission" date="2019-06" db="EMBL/GenBank/DDBJ databases">
        <title>Wine fermentation using esterase from Monascus purpureus.</title>
        <authorList>
            <person name="Geng C."/>
            <person name="Zhang Y."/>
        </authorList>
    </citation>
    <scope>NUCLEOTIDE SEQUENCE [LARGE SCALE GENOMIC DNA]</scope>
    <source>
        <strain evidence="9">HQ1</strain>
    </source>
</reference>
<keyword evidence="5" id="KW-0804">Transcription</keyword>
<dbReference type="Pfam" id="PF00172">
    <property type="entry name" value="Zn_clus"/>
    <property type="match status" value="1"/>
</dbReference>
<dbReference type="SUPFAM" id="SSF57701">
    <property type="entry name" value="Zn2/Cys6 DNA-binding domain"/>
    <property type="match status" value="1"/>
</dbReference>
<feature type="compositionally biased region" description="Basic and acidic residues" evidence="7">
    <location>
        <begin position="103"/>
        <end position="124"/>
    </location>
</feature>
<comment type="caution">
    <text evidence="9">The sequence shown here is derived from an EMBL/GenBank/DDBJ whole genome shotgun (WGS) entry which is preliminary data.</text>
</comment>
<dbReference type="PANTHER" id="PTHR31001:SF50">
    <property type="entry name" value="ZN(II)2CYS6 TRANSCRIPTION FACTOR (EUROFUNG)"/>
    <property type="match status" value="1"/>
</dbReference>
<dbReference type="GO" id="GO:0003677">
    <property type="term" value="F:DNA binding"/>
    <property type="evidence" value="ECO:0007669"/>
    <property type="project" value="UniProtKB-KW"/>
</dbReference>
<dbReference type="InterPro" id="IPR036864">
    <property type="entry name" value="Zn2-C6_fun-type_DNA-bd_sf"/>
</dbReference>
<keyword evidence="3" id="KW-0805">Transcription regulation</keyword>
<evidence type="ECO:0000313" key="10">
    <source>
        <dbReference type="Proteomes" id="UP000319663"/>
    </source>
</evidence>
<evidence type="ECO:0000256" key="3">
    <source>
        <dbReference type="ARBA" id="ARBA00023015"/>
    </source>
</evidence>
<keyword evidence="2" id="KW-0479">Metal-binding</keyword>
<keyword evidence="6" id="KW-0539">Nucleus</keyword>
<proteinExistence type="predicted"/>
<evidence type="ECO:0000256" key="1">
    <source>
        <dbReference type="ARBA" id="ARBA00004123"/>
    </source>
</evidence>
<dbReference type="PROSITE" id="PS50048">
    <property type="entry name" value="ZN2_CY6_FUNGAL_2"/>
    <property type="match status" value="1"/>
</dbReference>
<evidence type="ECO:0000259" key="8">
    <source>
        <dbReference type="PROSITE" id="PS50048"/>
    </source>
</evidence>
<dbReference type="Pfam" id="PF04082">
    <property type="entry name" value="Fungal_trans"/>
    <property type="match status" value="1"/>
</dbReference>
<dbReference type="CDD" id="cd00067">
    <property type="entry name" value="GAL4"/>
    <property type="match status" value="1"/>
</dbReference>
<dbReference type="PANTHER" id="PTHR31001">
    <property type="entry name" value="UNCHARACTERIZED TRANSCRIPTIONAL REGULATORY PROTEIN"/>
    <property type="match status" value="1"/>
</dbReference>
<dbReference type="GO" id="GO:0000981">
    <property type="term" value="F:DNA-binding transcription factor activity, RNA polymerase II-specific"/>
    <property type="evidence" value="ECO:0007669"/>
    <property type="project" value="InterPro"/>
</dbReference>
<evidence type="ECO:0000256" key="6">
    <source>
        <dbReference type="ARBA" id="ARBA00023242"/>
    </source>
</evidence>
<dbReference type="PROSITE" id="PS00463">
    <property type="entry name" value="ZN2_CY6_FUNGAL_1"/>
    <property type="match status" value="1"/>
</dbReference>
<dbReference type="GO" id="GO:0005634">
    <property type="term" value="C:nucleus"/>
    <property type="evidence" value="ECO:0007669"/>
    <property type="project" value="UniProtKB-SubCell"/>
</dbReference>
<evidence type="ECO:0000313" key="9">
    <source>
        <dbReference type="EMBL" id="TQB76914.1"/>
    </source>
</evidence>
<feature type="region of interest" description="Disordered" evidence="7">
    <location>
        <begin position="103"/>
        <end position="140"/>
    </location>
</feature>
<gene>
    <name evidence="9" type="ORF">MPDQ_006093</name>
</gene>
<evidence type="ECO:0000256" key="5">
    <source>
        <dbReference type="ARBA" id="ARBA00023163"/>
    </source>
</evidence>